<gene>
    <name evidence="3" type="ORF">BSAL_93500</name>
</gene>
<dbReference type="PANTHER" id="PTHR12216">
    <property type="entry name" value="UROCANATE HYDRATASE"/>
    <property type="match status" value="1"/>
</dbReference>
<dbReference type="Gene3D" id="3.40.1770.10">
    <property type="entry name" value="Urocanase superfamily"/>
    <property type="match status" value="1"/>
</dbReference>
<dbReference type="GO" id="GO:0016153">
    <property type="term" value="F:urocanate hydratase activity"/>
    <property type="evidence" value="ECO:0007669"/>
    <property type="project" value="TreeGrafter"/>
</dbReference>
<dbReference type="InterPro" id="IPR036190">
    <property type="entry name" value="Urocanase_sf"/>
</dbReference>
<reference evidence="4" key="1">
    <citation type="submission" date="2015-09" db="EMBL/GenBank/DDBJ databases">
        <authorList>
            <consortium name="Pathogen Informatics"/>
        </authorList>
    </citation>
    <scope>NUCLEOTIDE SEQUENCE [LARGE SCALE GENOMIC DNA]</scope>
    <source>
        <strain evidence="4">Lake Konstanz</strain>
    </source>
</reference>
<dbReference type="InterPro" id="IPR035401">
    <property type="entry name" value="Urocanase_C"/>
</dbReference>
<accession>A0A0S4J8T2</accession>
<evidence type="ECO:0000313" key="3">
    <source>
        <dbReference type="EMBL" id="CUG86509.1"/>
    </source>
</evidence>
<evidence type="ECO:0000259" key="2">
    <source>
        <dbReference type="Pfam" id="PF17392"/>
    </source>
</evidence>
<dbReference type="PIRSF" id="PIRSF001423">
    <property type="entry name" value="Urocanate_hydrat"/>
    <property type="match status" value="1"/>
</dbReference>
<dbReference type="GO" id="GO:0006548">
    <property type="term" value="P:L-histidine catabolic process"/>
    <property type="evidence" value="ECO:0007669"/>
    <property type="project" value="TreeGrafter"/>
</dbReference>
<dbReference type="Pfam" id="PF17392">
    <property type="entry name" value="Urocanase_C"/>
    <property type="match status" value="1"/>
</dbReference>
<evidence type="ECO:0000313" key="4">
    <source>
        <dbReference type="Proteomes" id="UP000051952"/>
    </source>
</evidence>
<feature type="domain" description="Urocanase Rossmann-like" evidence="1">
    <location>
        <begin position="4"/>
        <end position="205"/>
    </location>
</feature>
<dbReference type="SUPFAM" id="SSF111326">
    <property type="entry name" value="Urocanase"/>
    <property type="match status" value="1"/>
</dbReference>
<feature type="domain" description="Urocanase C-terminal" evidence="2">
    <location>
        <begin position="208"/>
        <end position="414"/>
    </location>
</feature>
<organism evidence="3 4">
    <name type="scientific">Bodo saltans</name>
    <name type="common">Flagellated protozoan</name>
    <dbReference type="NCBI Taxonomy" id="75058"/>
    <lineage>
        <taxon>Eukaryota</taxon>
        <taxon>Discoba</taxon>
        <taxon>Euglenozoa</taxon>
        <taxon>Kinetoplastea</taxon>
        <taxon>Metakinetoplastina</taxon>
        <taxon>Eubodonida</taxon>
        <taxon>Bodonidae</taxon>
        <taxon>Bodo</taxon>
    </lineage>
</organism>
<dbReference type="InterPro" id="IPR035085">
    <property type="entry name" value="Urocanase_Rossmann-like"/>
</dbReference>
<dbReference type="Proteomes" id="UP000051952">
    <property type="component" value="Unassembled WGS sequence"/>
</dbReference>
<dbReference type="VEuPathDB" id="TriTrypDB:BSAL_93500"/>
<dbReference type="Pfam" id="PF01175">
    <property type="entry name" value="Urocanase"/>
    <property type="match status" value="1"/>
</dbReference>
<dbReference type="PANTHER" id="PTHR12216:SF3">
    <property type="entry name" value="UROCANATE HYDRATASE"/>
    <property type="match status" value="1"/>
</dbReference>
<dbReference type="EMBL" id="CYKH01001318">
    <property type="protein sequence ID" value="CUG86509.1"/>
    <property type="molecule type" value="Genomic_DNA"/>
</dbReference>
<sequence length="439" mass="47193">MNLEDLSGKIVVTSGLGGMSGAQAKAGVICKAVIVVAEVDRAALYKRKEQGWLLEAFEDLDSTVARMKEAAANKEATSIGYLGNIVDLWERLAAEPGSEALVHLGSDQTSLHNPYYGGYYPVQLTFEESNRLMVEDNAAFKALVQESLRRHVTAINTLCAKGMRFWDYGNSFLLEASRAGAEVWDSNDTIRSINKFRYPSYVQDIMGDVFSLGFGPFRWVCTSSDPADLALTDKIAEEVLLVERNAAAEASKGQIDDNLLWITQAAENQLVVGSQARILYADCSGRQAIAKHFNDAVASGALKGPVVVSRDHHDVSGTDAPYRETSDVYDGSALCADMAIHNVIGDAARGASWVAIHNGGGTGWGEAINGGFGLVLDGSVEAQQKSANMLLWDVLNGVGRRSWAGNANGYATIRRAMEHNSALQVTIPNAVSPALLGKF</sequence>
<dbReference type="AlphaFoldDB" id="A0A0S4J8T2"/>
<dbReference type="InterPro" id="IPR023637">
    <property type="entry name" value="Urocanase-like"/>
</dbReference>
<dbReference type="OrthoDB" id="194468at2759"/>
<proteinExistence type="predicted"/>
<dbReference type="OMA" id="MAKQHFN"/>
<name>A0A0S4J8T2_BODSA</name>
<protein>
    <submittedName>
        <fullName evidence="3">Urocanate hydratase, putative</fullName>
    </submittedName>
</protein>
<keyword evidence="4" id="KW-1185">Reference proteome</keyword>
<evidence type="ECO:0000259" key="1">
    <source>
        <dbReference type="Pfam" id="PF01175"/>
    </source>
</evidence>